<feature type="region of interest" description="Disordered" evidence="1">
    <location>
        <begin position="1"/>
        <end position="26"/>
    </location>
</feature>
<proteinExistence type="predicted"/>
<sequence>MRKEKGGGSHTMWSSTSLKKSCITGT</sequence>
<dbReference type="AlphaFoldDB" id="A0A3M7PW75"/>
<reference evidence="2 3" key="1">
    <citation type="journal article" date="2018" name="Sci. Rep.">
        <title>Genomic signatures of local adaptation to the degree of environmental predictability in rotifers.</title>
        <authorList>
            <person name="Franch-Gras L."/>
            <person name="Hahn C."/>
            <person name="Garcia-Roger E.M."/>
            <person name="Carmona M.J."/>
            <person name="Serra M."/>
            <person name="Gomez A."/>
        </authorList>
    </citation>
    <scope>NUCLEOTIDE SEQUENCE [LARGE SCALE GENOMIC DNA]</scope>
    <source>
        <strain evidence="2">HYR1</strain>
    </source>
</reference>
<comment type="caution">
    <text evidence="2">The sequence shown here is derived from an EMBL/GenBank/DDBJ whole genome shotgun (WGS) entry which is preliminary data.</text>
</comment>
<keyword evidence="3" id="KW-1185">Reference proteome</keyword>
<organism evidence="2 3">
    <name type="scientific">Brachionus plicatilis</name>
    <name type="common">Marine rotifer</name>
    <name type="synonym">Brachionus muelleri</name>
    <dbReference type="NCBI Taxonomy" id="10195"/>
    <lineage>
        <taxon>Eukaryota</taxon>
        <taxon>Metazoa</taxon>
        <taxon>Spiralia</taxon>
        <taxon>Gnathifera</taxon>
        <taxon>Rotifera</taxon>
        <taxon>Eurotatoria</taxon>
        <taxon>Monogononta</taxon>
        <taxon>Pseudotrocha</taxon>
        <taxon>Ploima</taxon>
        <taxon>Brachionidae</taxon>
        <taxon>Brachionus</taxon>
    </lineage>
</organism>
<evidence type="ECO:0000313" key="3">
    <source>
        <dbReference type="Proteomes" id="UP000276133"/>
    </source>
</evidence>
<dbReference type="Proteomes" id="UP000276133">
    <property type="component" value="Unassembled WGS sequence"/>
</dbReference>
<dbReference type="EMBL" id="REGN01008688">
    <property type="protein sequence ID" value="RNA02981.1"/>
    <property type="molecule type" value="Genomic_DNA"/>
</dbReference>
<evidence type="ECO:0000256" key="1">
    <source>
        <dbReference type="SAM" id="MobiDB-lite"/>
    </source>
</evidence>
<gene>
    <name evidence="2" type="ORF">BpHYR1_006591</name>
</gene>
<protein>
    <submittedName>
        <fullName evidence="2">Uncharacterized protein</fullName>
    </submittedName>
</protein>
<name>A0A3M7PW75_BRAPC</name>
<feature type="compositionally biased region" description="Polar residues" evidence="1">
    <location>
        <begin position="11"/>
        <end position="26"/>
    </location>
</feature>
<accession>A0A3M7PW75</accession>
<evidence type="ECO:0000313" key="2">
    <source>
        <dbReference type="EMBL" id="RNA02981.1"/>
    </source>
</evidence>